<feature type="transmembrane region" description="Helical" evidence="2">
    <location>
        <begin position="618"/>
        <end position="637"/>
    </location>
</feature>
<sequence>MLNKRVRRRRKSSNNSSGRSRGGRERKRRRKRKVAVSVSDLESDSPDIIPNAHVQVAVYAARGGALDSGKRSKRYAVEIRYGSISFTTPDEPVPVWGVATKFPLVADAPYVAFTLFALPRQHRGESATATARKALGAVAFPLGRLSLGVSTRKWCKLKRASGEPTGYELKIGLRLEHELANELAAEPSAARRRFLLGMQAAEAVEGYERVSVSDDDALDALLHKRSIQAVLQYRDELELQIDGSEERTTTEVLVALLNFRSVQALTIIIGAPVLAPLLWLAILLWALGYALDSALASCNLSLFACVPQWCKSTRCFSRGCCPGLRPSRGRRSSLASAHRTGDLEAATLSATVLTLPSDDSGWGGSYSSVLRSSTTSRYLTSDGADYSEAQESSSCSDGSDAGKGSSKRKWHQPLQFVVSPDQPTVHSYWAKHGLLTTFVTWWLLPVPTMALASLAVYAARTRDVGVSLTEVLQPLAMYVLLVAVLIALANHGFFVYVLGQNESDKLLETYARKMAYLEDSLARARAAYPSPPPSNCADYAYNSSDGDDDSSYSDDDDDDSEQAEVEVELATPRRRRDLSRAEILTLVQADQQTATNETVAYRLFAQICDAVAVVRRPAFVAGVSAAAFVLAFVQGFIAPMYRMAKRNAGVSASTSFGGGSGNAADHVLVAFAVYSGFVVPFVGLVILGYHAGAYYEHVARMGLFHRITSAASPFVVGRSRRKWQLHLDSQRNLQLWLKVKEYLALAKGELVSAALTPMVGSVLVAWVVVTVFTVFRILIVTSTLDELAVVSIFTSLWLTVSFFAFLSAGIKLNDVKDAQRDFLHMQQLVVQTRKLDATDAESQSALSRLVQSMAEHASWLSHTPPETLAGVPLTALVRNKLLGVVGTALTFCLAKLLDQRGS</sequence>
<dbReference type="AlphaFoldDB" id="A0A0L0DHB8"/>
<accession>A0A0L0DHB8</accession>
<name>A0A0L0DHB8_THETB</name>
<reference evidence="3 4" key="1">
    <citation type="submission" date="2010-05" db="EMBL/GenBank/DDBJ databases">
        <title>The Genome Sequence of Thecamonas trahens ATCC 50062.</title>
        <authorList>
            <consortium name="The Broad Institute Genome Sequencing Platform"/>
            <person name="Russ C."/>
            <person name="Cuomo C."/>
            <person name="Shea T."/>
            <person name="Young S.K."/>
            <person name="Zeng Q."/>
            <person name="Koehrsen M."/>
            <person name="Haas B."/>
            <person name="Borodovsky M."/>
            <person name="Guigo R."/>
            <person name="Alvarado L."/>
            <person name="Berlin A."/>
            <person name="Bochicchio J."/>
            <person name="Borenstein D."/>
            <person name="Chapman S."/>
            <person name="Chen Z."/>
            <person name="Freedman E."/>
            <person name="Gellesch M."/>
            <person name="Goldberg J."/>
            <person name="Griggs A."/>
            <person name="Gujja S."/>
            <person name="Heilman E."/>
            <person name="Heiman D."/>
            <person name="Hepburn T."/>
            <person name="Howarth C."/>
            <person name="Jen D."/>
            <person name="Larson L."/>
            <person name="Mehta T."/>
            <person name="Park D."/>
            <person name="Pearson M."/>
            <person name="Roberts A."/>
            <person name="Saif S."/>
            <person name="Shenoy N."/>
            <person name="Sisk P."/>
            <person name="Stolte C."/>
            <person name="Sykes S."/>
            <person name="Thomson T."/>
            <person name="Walk T."/>
            <person name="White J."/>
            <person name="Yandava C."/>
            <person name="Burger G."/>
            <person name="Gray M.W."/>
            <person name="Holland P.W.H."/>
            <person name="King N."/>
            <person name="Lang F.B.F."/>
            <person name="Roger A.J."/>
            <person name="Ruiz-Trillo I."/>
            <person name="Lander E."/>
            <person name="Nusbaum C."/>
        </authorList>
    </citation>
    <scope>NUCLEOTIDE SEQUENCE [LARGE SCALE GENOMIC DNA]</scope>
    <source>
        <strain evidence="3 4">ATCC 50062</strain>
    </source>
</reference>
<feature type="region of interest" description="Disordered" evidence="1">
    <location>
        <begin position="388"/>
        <end position="407"/>
    </location>
</feature>
<dbReference type="EMBL" id="GL349469">
    <property type="protein sequence ID" value="KNC51707.1"/>
    <property type="molecule type" value="Genomic_DNA"/>
</dbReference>
<feature type="compositionally biased region" description="Basic residues" evidence="1">
    <location>
        <begin position="1"/>
        <end position="12"/>
    </location>
</feature>
<feature type="transmembrane region" description="Helical" evidence="2">
    <location>
        <begin position="475"/>
        <end position="498"/>
    </location>
</feature>
<feature type="transmembrane region" description="Helical" evidence="2">
    <location>
        <begin position="434"/>
        <end position="455"/>
    </location>
</feature>
<evidence type="ECO:0000256" key="2">
    <source>
        <dbReference type="SAM" id="Phobius"/>
    </source>
</evidence>
<evidence type="ECO:0000256" key="1">
    <source>
        <dbReference type="SAM" id="MobiDB-lite"/>
    </source>
</evidence>
<feature type="compositionally biased region" description="Basic residues" evidence="1">
    <location>
        <begin position="24"/>
        <end position="34"/>
    </location>
</feature>
<gene>
    <name evidence="3" type="ORF">AMSG_07774</name>
</gene>
<keyword evidence="2" id="KW-1133">Transmembrane helix</keyword>
<proteinExistence type="predicted"/>
<dbReference type="GeneID" id="25566620"/>
<feature type="region of interest" description="Disordered" evidence="1">
    <location>
        <begin position="528"/>
        <end position="561"/>
    </location>
</feature>
<feature type="compositionally biased region" description="Acidic residues" evidence="1">
    <location>
        <begin position="545"/>
        <end position="561"/>
    </location>
</feature>
<keyword evidence="2" id="KW-0812">Transmembrane</keyword>
<dbReference type="RefSeq" id="XP_013755836.1">
    <property type="nucleotide sequence ID" value="XM_013900382.1"/>
</dbReference>
<feature type="region of interest" description="Disordered" evidence="1">
    <location>
        <begin position="1"/>
        <end position="37"/>
    </location>
</feature>
<evidence type="ECO:0000313" key="3">
    <source>
        <dbReference type="EMBL" id="KNC51707.1"/>
    </source>
</evidence>
<evidence type="ECO:0000313" key="4">
    <source>
        <dbReference type="Proteomes" id="UP000054408"/>
    </source>
</evidence>
<feature type="transmembrane region" description="Helical" evidence="2">
    <location>
        <begin position="264"/>
        <end position="287"/>
    </location>
</feature>
<feature type="transmembrane region" description="Helical" evidence="2">
    <location>
        <begin position="787"/>
        <end position="810"/>
    </location>
</feature>
<keyword evidence="4" id="KW-1185">Reference proteome</keyword>
<keyword evidence="2" id="KW-0472">Membrane</keyword>
<feature type="transmembrane region" description="Helical" evidence="2">
    <location>
        <begin position="750"/>
        <end position="775"/>
    </location>
</feature>
<organism evidence="3 4">
    <name type="scientific">Thecamonas trahens ATCC 50062</name>
    <dbReference type="NCBI Taxonomy" id="461836"/>
    <lineage>
        <taxon>Eukaryota</taxon>
        <taxon>Apusozoa</taxon>
        <taxon>Apusomonadida</taxon>
        <taxon>Apusomonadidae</taxon>
        <taxon>Thecamonas</taxon>
    </lineage>
</organism>
<protein>
    <submittedName>
        <fullName evidence="3">Uncharacterized protein</fullName>
    </submittedName>
</protein>
<feature type="compositionally biased region" description="Low complexity" evidence="1">
    <location>
        <begin position="388"/>
        <end position="404"/>
    </location>
</feature>
<dbReference type="Proteomes" id="UP000054408">
    <property type="component" value="Unassembled WGS sequence"/>
</dbReference>
<feature type="transmembrane region" description="Helical" evidence="2">
    <location>
        <begin position="667"/>
        <end position="691"/>
    </location>
</feature>